<protein>
    <submittedName>
        <fullName evidence="3">Putative secreted protein</fullName>
    </submittedName>
</protein>
<feature type="chain" id="PRO_5014967132" evidence="2">
    <location>
        <begin position="19"/>
        <end position="71"/>
    </location>
</feature>
<reference evidence="3" key="1">
    <citation type="submission" date="2018-01" db="EMBL/GenBank/DDBJ databases">
        <title>An insight into the sialome of Amazonian anophelines.</title>
        <authorList>
            <person name="Ribeiro J.M."/>
            <person name="Scarpassa V."/>
            <person name="Calvo E."/>
        </authorList>
    </citation>
    <scope>NUCLEOTIDE SEQUENCE</scope>
</reference>
<evidence type="ECO:0000256" key="2">
    <source>
        <dbReference type="SAM" id="SignalP"/>
    </source>
</evidence>
<proteinExistence type="predicted"/>
<feature type="signal peptide" evidence="2">
    <location>
        <begin position="1"/>
        <end position="18"/>
    </location>
</feature>
<dbReference type="EMBL" id="GGFL01015270">
    <property type="protein sequence ID" value="MBW79448.1"/>
    <property type="molecule type" value="Transcribed_RNA"/>
</dbReference>
<accession>A0A2M4DQM3</accession>
<name>A0A2M4DQM3_ANODA</name>
<organism evidence="3">
    <name type="scientific">Anopheles darlingi</name>
    <name type="common">Mosquito</name>
    <dbReference type="NCBI Taxonomy" id="43151"/>
    <lineage>
        <taxon>Eukaryota</taxon>
        <taxon>Metazoa</taxon>
        <taxon>Ecdysozoa</taxon>
        <taxon>Arthropoda</taxon>
        <taxon>Hexapoda</taxon>
        <taxon>Insecta</taxon>
        <taxon>Pterygota</taxon>
        <taxon>Neoptera</taxon>
        <taxon>Endopterygota</taxon>
        <taxon>Diptera</taxon>
        <taxon>Nematocera</taxon>
        <taxon>Culicoidea</taxon>
        <taxon>Culicidae</taxon>
        <taxon>Anophelinae</taxon>
        <taxon>Anopheles</taxon>
    </lineage>
</organism>
<evidence type="ECO:0000256" key="1">
    <source>
        <dbReference type="SAM" id="MobiDB-lite"/>
    </source>
</evidence>
<keyword evidence="2" id="KW-0732">Signal</keyword>
<evidence type="ECO:0000313" key="3">
    <source>
        <dbReference type="EMBL" id="MBW79448.1"/>
    </source>
</evidence>
<feature type="compositionally biased region" description="Basic residues" evidence="1">
    <location>
        <begin position="41"/>
        <end position="50"/>
    </location>
</feature>
<dbReference type="AlphaFoldDB" id="A0A2M4DQM3"/>
<feature type="region of interest" description="Disordered" evidence="1">
    <location>
        <begin position="28"/>
        <end position="71"/>
    </location>
</feature>
<sequence length="71" mass="7843">MALSVGLIHGLQCTTAAADVCGCALQSPPKAGPSQLEMTRTRRTTKRRKLVSQSHEQDLQFNRAHHTAHRH</sequence>